<feature type="compositionally biased region" description="Basic and acidic residues" evidence="1">
    <location>
        <begin position="26"/>
        <end position="41"/>
    </location>
</feature>
<evidence type="ECO:0000313" key="2">
    <source>
        <dbReference type="EMBL" id="RRG17831.1"/>
    </source>
</evidence>
<accession>A0A3P2RF40</accession>
<protein>
    <submittedName>
        <fullName evidence="2">Uncharacterized protein</fullName>
    </submittedName>
</protein>
<feature type="compositionally biased region" description="Basic and acidic residues" evidence="1">
    <location>
        <begin position="56"/>
        <end position="66"/>
    </location>
</feature>
<organism evidence="2 3">
    <name type="scientific">Weissella viridescens</name>
    <name type="common">Lactobacillus viridescens</name>
    <dbReference type="NCBI Taxonomy" id="1629"/>
    <lineage>
        <taxon>Bacteria</taxon>
        <taxon>Bacillati</taxon>
        <taxon>Bacillota</taxon>
        <taxon>Bacilli</taxon>
        <taxon>Lactobacillales</taxon>
        <taxon>Lactobacillaceae</taxon>
        <taxon>Weissella</taxon>
    </lineage>
</organism>
<proteinExistence type="predicted"/>
<dbReference type="EMBL" id="RHGY01000005">
    <property type="protein sequence ID" value="RRG17831.1"/>
    <property type="molecule type" value="Genomic_DNA"/>
</dbReference>
<dbReference type="AlphaFoldDB" id="A0A3P2RF40"/>
<feature type="region of interest" description="Disordered" evidence="1">
    <location>
        <begin position="15"/>
        <end position="81"/>
    </location>
</feature>
<reference evidence="2 3" key="1">
    <citation type="submission" date="2018-10" db="EMBL/GenBank/DDBJ databases">
        <title>Draft genome sequence of Weissella viridescens UCO-SMC3.</title>
        <authorList>
            <person name="Garcia-Cancino A."/>
            <person name="Espinoza-Monje M."/>
            <person name="Albarracin L."/>
            <person name="Garcia-Castillo V."/>
            <person name="Campos-Martin J."/>
            <person name="Nakano Y."/>
            <person name="Guitierrez-Zamorano C."/>
            <person name="Ikeda-Ohtsubo W."/>
            <person name="Morita H."/>
            <person name="Kitazawa H."/>
            <person name="Villena J."/>
        </authorList>
    </citation>
    <scope>NUCLEOTIDE SEQUENCE [LARGE SCALE GENOMIC DNA]</scope>
    <source>
        <strain evidence="2 3">UCO-SMC3</strain>
    </source>
</reference>
<comment type="caution">
    <text evidence="2">The sequence shown here is derived from an EMBL/GenBank/DDBJ whole genome shotgun (WGS) entry which is preliminary data.</text>
</comment>
<sequence>MAFAAFFAFASAMTSDASVDDLSEADSQKKDEDIKPVDSTDSKGPVDPVAPNDDLAETKPRVKEQFENLVGLDDQTKDELN</sequence>
<evidence type="ECO:0000313" key="3">
    <source>
        <dbReference type="Proteomes" id="UP000275836"/>
    </source>
</evidence>
<dbReference type="Proteomes" id="UP000275836">
    <property type="component" value="Unassembled WGS sequence"/>
</dbReference>
<name>A0A3P2RF40_WEIVI</name>
<gene>
    <name evidence="2" type="ORF">D3P96_05380</name>
</gene>
<evidence type="ECO:0000256" key="1">
    <source>
        <dbReference type="SAM" id="MobiDB-lite"/>
    </source>
</evidence>